<dbReference type="InParanoid" id="A0A7J7DM36"/>
<dbReference type="GO" id="GO:0016787">
    <property type="term" value="F:hydrolase activity"/>
    <property type="evidence" value="ECO:0007669"/>
    <property type="project" value="UniProtKB-KW"/>
</dbReference>
<feature type="region of interest" description="Disordered" evidence="4">
    <location>
        <begin position="37"/>
        <end position="95"/>
    </location>
</feature>
<feature type="compositionally biased region" description="Polar residues" evidence="4">
    <location>
        <begin position="82"/>
        <end position="95"/>
    </location>
</feature>
<keyword evidence="1" id="KW-0547">Nucleotide-binding</keyword>
<feature type="compositionally biased region" description="Polar residues" evidence="4">
    <location>
        <begin position="40"/>
        <end position="69"/>
    </location>
</feature>
<dbReference type="EMBL" id="JAAARO010000005">
    <property type="protein sequence ID" value="KAF5747391.1"/>
    <property type="molecule type" value="Genomic_DNA"/>
</dbReference>
<dbReference type="GO" id="GO:0006281">
    <property type="term" value="P:DNA repair"/>
    <property type="evidence" value="ECO:0007669"/>
    <property type="project" value="TreeGrafter"/>
</dbReference>
<comment type="caution">
    <text evidence="6">The sequence shown here is derived from an EMBL/GenBank/DDBJ whole genome shotgun (WGS) entry which is preliminary data.</text>
</comment>
<feature type="region of interest" description="Disordered" evidence="4">
    <location>
        <begin position="212"/>
        <end position="240"/>
    </location>
</feature>
<reference evidence="6 7" key="1">
    <citation type="journal article" date="2020" name="Nat. Commun.">
        <title>Genome of Tripterygium wilfordii and identification of cytochrome P450 involved in triptolide biosynthesis.</title>
        <authorList>
            <person name="Tu L."/>
            <person name="Su P."/>
            <person name="Zhang Z."/>
            <person name="Gao L."/>
            <person name="Wang J."/>
            <person name="Hu T."/>
            <person name="Zhou J."/>
            <person name="Zhang Y."/>
            <person name="Zhao Y."/>
            <person name="Liu Y."/>
            <person name="Song Y."/>
            <person name="Tong Y."/>
            <person name="Lu Y."/>
            <person name="Yang J."/>
            <person name="Xu C."/>
            <person name="Jia M."/>
            <person name="Peters R.J."/>
            <person name="Huang L."/>
            <person name="Gao W."/>
        </authorList>
    </citation>
    <scope>NUCLEOTIDE SEQUENCE [LARGE SCALE GENOMIC DNA]</scope>
    <source>
        <strain evidence="7">cv. XIE 37</strain>
        <tissue evidence="6">Leaf</tissue>
    </source>
</reference>
<protein>
    <submittedName>
        <fullName evidence="6">Transcription termination factor 2 isoform X5</fullName>
    </submittedName>
</protein>
<dbReference type="InterPro" id="IPR000330">
    <property type="entry name" value="SNF2_N"/>
</dbReference>
<evidence type="ECO:0000256" key="3">
    <source>
        <dbReference type="ARBA" id="ARBA00022840"/>
    </source>
</evidence>
<dbReference type="GO" id="GO:0005524">
    <property type="term" value="F:ATP binding"/>
    <property type="evidence" value="ECO:0007669"/>
    <property type="project" value="UniProtKB-KW"/>
</dbReference>
<organism evidence="6 7">
    <name type="scientific">Tripterygium wilfordii</name>
    <name type="common">Thunder God vine</name>
    <dbReference type="NCBI Taxonomy" id="458696"/>
    <lineage>
        <taxon>Eukaryota</taxon>
        <taxon>Viridiplantae</taxon>
        <taxon>Streptophyta</taxon>
        <taxon>Embryophyta</taxon>
        <taxon>Tracheophyta</taxon>
        <taxon>Spermatophyta</taxon>
        <taxon>Magnoliopsida</taxon>
        <taxon>eudicotyledons</taxon>
        <taxon>Gunneridae</taxon>
        <taxon>Pentapetalae</taxon>
        <taxon>rosids</taxon>
        <taxon>fabids</taxon>
        <taxon>Celastrales</taxon>
        <taxon>Celastraceae</taxon>
        <taxon>Tripterygium</taxon>
    </lineage>
</organism>
<dbReference type="PANTHER" id="PTHR45626">
    <property type="entry name" value="TRANSCRIPTION TERMINATION FACTOR 2-RELATED"/>
    <property type="match status" value="1"/>
</dbReference>
<evidence type="ECO:0000256" key="1">
    <source>
        <dbReference type="ARBA" id="ARBA00022741"/>
    </source>
</evidence>
<evidence type="ECO:0000256" key="4">
    <source>
        <dbReference type="SAM" id="MobiDB-lite"/>
    </source>
</evidence>
<dbReference type="InterPro" id="IPR050628">
    <property type="entry name" value="SNF2_RAD54_helicase_TF"/>
</dbReference>
<feature type="compositionally biased region" description="Basic and acidic residues" evidence="4">
    <location>
        <begin position="349"/>
        <end position="367"/>
    </location>
</feature>
<feature type="compositionally biased region" description="Low complexity" evidence="4">
    <location>
        <begin position="140"/>
        <end position="162"/>
    </location>
</feature>
<dbReference type="InterPro" id="IPR038718">
    <property type="entry name" value="SNF2-like_sf"/>
</dbReference>
<dbReference type="PANTHER" id="PTHR45626:SF24">
    <property type="entry name" value="HELICASE-LIKE TRANSCRIPTION FACTOR CHR28-RELATED"/>
    <property type="match status" value="1"/>
</dbReference>
<dbReference type="AlphaFoldDB" id="A0A7J7DM36"/>
<dbReference type="GO" id="GO:0008094">
    <property type="term" value="F:ATP-dependent activity, acting on DNA"/>
    <property type="evidence" value="ECO:0007669"/>
    <property type="project" value="TreeGrafter"/>
</dbReference>
<dbReference type="GO" id="GO:0005634">
    <property type="term" value="C:nucleus"/>
    <property type="evidence" value="ECO:0007669"/>
    <property type="project" value="TreeGrafter"/>
</dbReference>
<feature type="compositionally biased region" description="Polar residues" evidence="4">
    <location>
        <begin position="215"/>
        <end position="226"/>
    </location>
</feature>
<keyword evidence="7" id="KW-1185">Reference proteome</keyword>
<dbReference type="SUPFAM" id="SSF52540">
    <property type="entry name" value="P-loop containing nucleoside triphosphate hydrolases"/>
    <property type="match status" value="1"/>
</dbReference>
<accession>A0A7J7DM36</accession>
<dbReference type="FunFam" id="3.40.50.10810:FF:000071">
    <property type="entry name" value="SNF2 domain-containing protein / helicase domain-containing protein / zinc finger protein-like protein"/>
    <property type="match status" value="1"/>
</dbReference>
<keyword evidence="2" id="KW-0378">Hydrolase</keyword>
<feature type="domain" description="SNF2 N-terminal" evidence="5">
    <location>
        <begin position="278"/>
        <end position="446"/>
    </location>
</feature>
<feature type="region of interest" description="Disordered" evidence="4">
    <location>
        <begin position="339"/>
        <end position="367"/>
    </location>
</feature>
<dbReference type="Gene3D" id="3.40.50.10810">
    <property type="entry name" value="Tandem AAA-ATPase domain"/>
    <property type="match status" value="2"/>
</dbReference>
<sequence length="450" mass="48679">MELIDISSSDSELEIEDVRVRDSSPIRESANRVLPAWASTHDTNSRSTGSVAHKNPFTTAYASNGGSSNLKDHSLKKHQALPGSSSDIRASNQLSQAEDSRYLTGNGSLDQLRTVNSRIANVPGTNYEKLSSEQAFKRTLPSSLSSAPSNKSNSSVDNMSSSQIGDTQRNSYNPAGPSSMSSKGYARDLYNRDNSDEIAMFDSSGSRILPPSLTLGKSSSPAQFAGSSDPAYKSMAGEERNAESDERLIYQAALEDLNQPKIEADLPDGLLSVSLLRHQKIALAWMLQKEIRSLHCLGGILADDQGLGKTISVIALIQMQRSLQSKSKSEDLCDHKTEALNLDDDDDENGRGGPDKVNQDGVSDDVKSIPEVSTSMRAFSRKRPAAGTLVVCPASVVRQWARELAEKVVDEAKLSVLVYHGGSRTKDPVELAKYDVVLTTYSIVANEVPK</sequence>
<proteinExistence type="predicted"/>
<gene>
    <name evidence="6" type="ORF">HS088_TW05G00112</name>
</gene>
<evidence type="ECO:0000313" key="6">
    <source>
        <dbReference type="EMBL" id="KAF5747391.1"/>
    </source>
</evidence>
<evidence type="ECO:0000313" key="7">
    <source>
        <dbReference type="Proteomes" id="UP000593562"/>
    </source>
</evidence>
<dbReference type="Pfam" id="PF00176">
    <property type="entry name" value="SNF2-rel_dom"/>
    <property type="match status" value="1"/>
</dbReference>
<keyword evidence="3" id="KW-0067">ATP-binding</keyword>
<dbReference type="InterPro" id="IPR027417">
    <property type="entry name" value="P-loop_NTPase"/>
</dbReference>
<name>A0A7J7DM36_TRIWF</name>
<feature type="compositionally biased region" description="Polar residues" evidence="4">
    <location>
        <begin position="163"/>
        <end position="182"/>
    </location>
</feature>
<evidence type="ECO:0000259" key="5">
    <source>
        <dbReference type="Pfam" id="PF00176"/>
    </source>
</evidence>
<evidence type="ECO:0000256" key="2">
    <source>
        <dbReference type="ARBA" id="ARBA00022801"/>
    </source>
</evidence>
<feature type="region of interest" description="Disordered" evidence="4">
    <location>
        <begin position="126"/>
        <end position="186"/>
    </location>
</feature>
<dbReference type="Proteomes" id="UP000593562">
    <property type="component" value="Unassembled WGS sequence"/>
</dbReference>